<gene>
    <name evidence="5" type="ORF">ACHAW5_011360</name>
</gene>
<evidence type="ECO:0000313" key="6">
    <source>
        <dbReference type="Proteomes" id="UP001530315"/>
    </source>
</evidence>
<comment type="similarity">
    <text evidence="2 3">Belongs to the pyridoxal phosphate-binding protein YggS/PROSC family.</text>
</comment>
<comment type="function">
    <text evidence="2">Pyridoxal 5'-phosphate (PLP)-binding protein, which may be involved in intracellular homeostatic regulation of pyridoxal 5'-phosphate (PLP), the active form of vitamin B6.</text>
</comment>
<dbReference type="SUPFAM" id="SSF51419">
    <property type="entry name" value="PLP-binding barrel"/>
    <property type="match status" value="1"/>
</dbReference>
<dbReference type="Proteomes" id="UP001530315">
    <property type="component" value="Unassembled WGS sequence"/>
</dbReference>
<dbReference type="InterPro" id="IPR011078">
    <property type="entry name" value="PyrdxlP_homeostasis"/>
</dbReference>
<evidence type="ECO:0000259" key="4">
    <source>
        <dbReference type="Pfam" id="PF01168"/>
    </source>
</evidence>
<dbReference type="FunFam" id="3.20.20.10:FF:000018">
    <property type="entry name" value="Pyridoxal phosphate homeostasis protein"/>
    <property type="match status" value="1"/>
</dbReference>
<evidence type="ECO:0000313" key="5">
    <source>
        <dbReference type="EMBL" id="KAL3765963.1"/>
    </source>
</evidence>
<dbReference type="NCBIfam" id="TIGR00044">
    <property type="entry name" value="YggS family pyridoxal phosphate-dependent enzyme"/>
    <property type="match status" value="1"/>
</dbReference>
<name>A0ABD3MPW9_9STRA</name>
<dbReference type="Pfam" id="PF01168">
    <property type="entry name" value="Ala_racemase_N"/>
    <property type="match status" value="1"/>
</dbReference>
<reference evidence="5 6" key="1">
    <citation type="submission" date="2024-10" db="EMBL/GenBank/DDBJ databases">
        <title>Updated reference genomes for cyclostephanoid diatoms.</title>
        <authorList>
            <person name="Roberts W.R."/>
            <person name="Alverson A.J."/>
        </authorList>
    </citation>
    <scope>NUCLEOTIDE SEQUENCE [LARGE SCALE GENOMIC DNA]</scope>
    <source>
        <strain evidence="5 6">AJA276-08</strain>
    </source>
</reference>
<accession>A0ABD3MPW9</accession>
<dbReference type="InterPro" id="IPR029066">
    <property type="entry name" value="PLP-binding_barrel"/>
</dbReference>
<organism evidence="5 6">
    <name type="scientific">Stephanodiscus triporus</name>
    <dbReference type="NCBI Taxonomy" id="2934178"/>
    <lineage>
        <taxon>Eukaryota</taxon>
        <taxon>Sar</taxon>
        <taxon>Stramenopiles</taxon>
        <taxon>Ochrophyta</taxon>
        <taxon>Bacillariophyta</taxon>
        <taxon>Coscinodiscophyceae</taxon>
        <taxon>Thalassiosirophycidae</taxon>
        <taxon>Stephanodiscales</taxon>
        <taxon>Stephanodiscaceae</taxon>
        <taxon>Stephanodiscus</taxon>
    </lineage>
</organism>
<dbReference type="GO" id="GO:0030170">
    <property type="term" value="F:pyridoxal phosphate binding"/>
    <property type="evidence" value="ECO:0007669"/>
    <property type="project" value="UniProtKB-UniRule"/>
</dbReference>
<feature type="modified residue" description="N6-(pyridoxal phosphate)lysine" evidence="2">
    <location>
        <position position="103"/>
    </location>
</feature>
<keyword evidence="1 2" id="KW-0663">Pyridoxal phosphate</keyword>
<dbReference type="HAMAP" id="MF_02087">
    <property type="entry name" value="PLP_homeostasis"/>
    <property type="match status" value="1"/>
</dbReference>
<dbReference type="CDD" id="cd06822">
    <property type="entry name" value="PLPDE_III_YBL036c_euk"/>
    <property type="match status" value="1"/>
</dbReference>
<dbReference type="PANTHER" id="PTHR10146">
    <property type="entry name" value="PROLINE SYNTHETASE CO-TRANSCRIBED BACTERIAL HOMOLOG PROTEIN"/>
    <property type="match status" value="1"/>
</dbReference>
<dbReference type="Gene3D" id="3.20.20.10">
    <property type="entry name" value="Alanine racemase"/>
    <property type="match status" value="1"/>
</dbReference>
<dbReference type="EMBL" id="JALLAZ020001738">
    <property type="protein sequence ID" value="KAL3765963.1"/>
    <property type="molecule type" value="Genomic_DNA"/>
</dbReference>
<feature type="domain" description="Alanine racemase N-terminal" evidence="4">
    <location>
        <begin position="95"/>
        <end position="303"/>
    </location>
</feature>
<dbReference type="AlphaFoldDB" id="A0ABD3MPW9"/>
<dbReference type="PANTHER" id="PTHR10146:SF14">
    <property type="entry name" value="PYRIDOXAL PHOSPHATE HOMEOSTASIS PROTEIN"/>
    <property type="match status" value="1"/>
</dbReference>
<evidence type="ECO:0000256" key="3">
    <source>
        <dbReference type="RuleBase" id="RU004514"/>
    </source>
</evidence>
<proteinExistence type="inferred from homology"/>
<dbReference type="InterPro" id="IPR001608">
    <property type="entry name" value="Ala_racemase_N"/>
</dbReference>
<sequence>MAMGGHGVATYTAFAALRTPFSAYYSSTLSRILGPALRPPLAFAVSSRPAIPSVFVMSASTSSDADIAVDIASNIASVRQRMGDAVAANDRPPGSVRLVAVSKTKPLEFLQAAYENGQRYFGENYAQELMTKASELPDDVSWHFIGPLQSNKAAPLVKAVGLNKLACIETVSTVKLAEKLNRAVETMNKDVEEKKKLGIYIQVNTSGEESKSGVSPGCEVADLVKKISEECSWLSIDGLMTIGAPGDDSCFDILRLCRDEVASILDRDPNDLELSMGMSGDFEVAIAKGATSVRVGSTIFGDRDYSNNPK</sequence>
<dbReference type="PROSITE" id="PS01211">
    <property type="entry name" value="UPF0001"/>
    <property type="match status" value="1"/>
</dbReference>
<keyword evidence="6" id="KW-1185">Reference proteome</keyword>
<evidence type="ECO:0000256" key="1">
    <source>
        <dbReference type="ARBA" id="ARBA00022898"/>
    </source>
</evidence>
<evidence type="ECO:0000256" key="2">
    <source>
        <dbReference type="HAMAP-Rule" id="MF_03225"/>
    </source>
</evidence>
<comment type="caution">
    <text evidence="5">The sequence shown here is derived from an EMBL/GenBank/DDBJ whole genome shotgun (WGS) entry which is preliminary data.</text>
</comment>
<protein>
    <recommendedName>
        <fullName evidence="2">Pyridoxal phosphate homeostasis protein</fullName>
        <shortName evidence="2">PLP homeostasis protein</shortName>
    </recommendedName>
</protein>